<reference evidence="9 10" key="1">
    <citation type="submission" date="2016-07" db="EMBL/GenBank/DDBJ databases">
        <title>Pervasive Adenine N6-methylation of Active Genes in Fungi.</title>
        <authorList>
            <consortium name="DOE Joint Genome Institute"/>
            <person name="Mondo S.J."/>
            <person name="Dannebaum R.O."/>
            <person name="Kuo R.C."/>
            <person name="Labutti K."/>
            <person name="Haridas S."/>
            <person name="Kuo A."/>
            <person name="Salamov A."/>
            <person name="Ahrendt S.R."/>
            <person name="Lipzen A."/>
            <person name="Sullivan W."/>
            <person name="Andreopoulos W.B."/>
            <person name="Clum A."/>
            <person name="Lindquist E."/>
            <person name="Daum C."/>
            <person name="Ramamoorthy G.K."/>
            <person name="Gryganskyi A."/>
            <person name="Culley D."/>
            <person name="Magnuson J.K."/>
            <person name="James T.Y."/>
            <person name="O'Malley M.A."/>
            <person name="Stajich J.E."/>
            <person name="Spatafora J.W."/>
            <person name="Visel A."/>
            <person name="Grigoriev I.V."/>
        </authorList>
    </citation>
    <scope>NUCLEOTIDE SEQUENCE [LARGE SCALE GENOMIC DNA]</scope>
    <source>
        <strain evidence="9 10">CBS 115471</strain>
    </source>
</reference>
<dbReference type="AlphaFoldDB" id="A0A1Y2A1L0"/>
<dbReference type="InterPro" id="IPR011706">
    <property type="entry name" value="Cu-oxidase_C"/>
</dbReference>
<evidence type="ECO:0000259" key="6">
    <source>
        <dbReference type="Pfam" id="PF00394"/>
    </source>
</evidence>
<dbReference type="Pfam" id="PF07731">
    <property type="entry name" value="Cu-oxidase_2"/>
    <property type="match status" value="1"/>
</dbReference>
<dbReference type="PANTHER" id="PTHR11709:SF71">
    <property type="entry name" value="OXIDOREDUCTASE TPCJ"/>
    <property type="match status" value="1"/>
</dbReference>
<comment type="similarity">
    <text evidence="1">Belongs to the multicopper oxidase family.</text>
</comment>
<organism evidence="9 10">
    <name type="scientific">Clohesyomyces aquaticus</name>
    <dbReference type="NCBI Taxonomy" id="1231657"/>
    <lineage>
        <taxon>Eukaryota</taxon>
        <taxon>Fungi</taxon>
        <taxon>Dikarya</taxon>
        <taxon>Ascomycota</taxon>
        <taxon>Pezizomycotina</taxon>
        <taxon>Dothideomycetes</taxon>
        <taxon>Pleosporomycetidae</taxon>
        <taxon>Pleosporales</taxon>
        <taxon>Lindgomycetaceae</taxon>
        <taxon>Clohesyomyces</taxon>
    </lineage>
</organism>
<dbReference type="SUPFAM" id="SSF49503">
    <property type="entry name" value="Cupredoxins"/>
    <property type="match status" value="3"/>
</dbReference>
<keyword evidence="2" id="KW-0479">Metal-binding</keyword>
<dbReference type="InterPro" id="IPR001117">
    <property type="entry name" value="Cu-oxidase_2nd"/>
</dbReference>
<evidence type="ECO:0000313" key="10">
    <source>
        <dbReference type="Proteomes" id="UP000193144"/>
    </source>
</evidence>
<keyword evidence="4" id="KW-0186">Copper</keyword>
<dbReference type="FunFam" id="2.60.40.420:FF:000021">
    <property type="entry name" value="Extracellular dihydrogeodin oxidase/laccase"/>
    <property type="match status" value="1"/>
</dbReference>
<comment type="caution">
    <text evidence="9">The sequence shown here is derived from an EMBL/GenBank/DDBJ whole genome shotgun (WGS) entry which is preliminary data.</text>
</comment>
<sequence length="593" mass="63871">MLHTVARAAGLLALLCPAVYSAAVPSQPQALPVPWKRNGIFSSDLRSVEERDGACTHGPHTRSCWGNGFSASTDPDIKWPNTGKTVTYNLEITNSTLAPDGLSRQMLLINGQYPGPVITADWGDTLSITVKNSLTNNGTGIHWHGFRQLGTNQMDGTNGITECPIAPGASKTYTFKATQYGTSWYHSHYSVQYGDGIVGGIVIKGPSTANYDIDLGILPFTDWFHVPSFTVNAAAQHAKGPPIADNILINGSMTSAFGGKYSVTNLTPGKKHLVRFVNSGVNNYIHVSLDGHPFTVIAADFIPIVPYTTTSLVIAVGQRYEVIIDANQPVGNYWLQVGTGGGTCDGPNANANNTKAIFHYAGANSANPNSTGITLPQGCLDETNIVPYVKTTVPQQLPKNLELTFSATAASGNLVQWLVNSSAMQIDFAKPTLQYLLDGNDTFHVAENVYPVGEANKWQYWVIQQAAGTPPLPHPIHLHGHDFYVLDHGENTAWTGDISKLKTDNPIRRDTATLPAGGYLVLAFESDNPGAWLMHCHIPFHVSAGLSLQFLERESEIIPSLGGDLSSFKEGCKSWKQYQDNVPGGFIIGDSGL</sequence>
<protein>
    <submittedName>
        <fullName evidence="9">Multicopper oxidase-domain-containing protein</fullName>
    </submittedName>
</protein>
<dbReference type="InterPro" id="IPR033138">
    <property type="entry name" value="Cu_oxidase_CS"/>
</dbReference>
<dbReference type="CDD" id="cd13901">
    <property type="entry name" value="CuRO_3_MaLCC_like"/>
    <property type="match status" value="1"/>
</dbReference>
<accession>A0A1Y2A1L0</accession>
<dbReference type="OrthoDB" id="2121828at2759"/>
<dbReference type="Proteomes" id="UP000193144">
    <property type="component" value="Unassembled WGS sequence"/>
</dbReference>
<dbReference type="InterPro" id="IPR002355">
    <property type="entry name" value="Cu_oxidase_Cu_BS"/>
</dbReference>
<dbReference type="Gene3D" id="2.60.40.420">
    <property type="entry name" value="Cupredoxins - blue copper proteins"/>
    <property type="match status" value="3"/>
</dbReference>
<feature type="chain" id="PRO_5010999664" evidence="5">
    <location>
        <begin position="22"/>
        <end position="593"/>
    </location>
</feature>
<dbReference type="InterPro" id="IPR045087">
    <property type="entry name" value="Cu-oxidase_fam"/>
</dbReference>
<evidence type="ECO:0000256" key="1">
    <source>
        <dbReference type="ARBA" id="ARBA00010609"/>
    </source>
</evidence>
<feature type="signal peptide" evidence="5">
    <location>
        <begin position="1"/>
        <end position="21"/>
    </location>
</feature>
<evidence type="ECO:0000256" key="4">
    <source>
        <dbReference type="ARBA" id="ARBA00023008"/>
    </source>
</evidence>
<dbReference type="InterPro" id="IPR008972">
    <property type="entry name" value="Cupredoxin"/>
</dbReference>
<evidence type="ECO:0000256" key="3">
    <source>
        <dbReference type="ARBA" id="ARBA00023002"/>
    </source>
</evidence>
<evidence type="ECO:0000256" key="2">
    <source>
        <dbReference type="ARBA" id="ARBA00022723"/>
    </source>
</evidence>
<dbReference type="CDD" id="cd13854">
    <property type="entry name" value="CuRO_1_MaLCC_like"/>
    <property type="match status" value="1"/>
</dbReference>
<dbReference type="Pfam" id="PF07732">
    <property type="entry name" value="Cu-oxidase_3"/>
    <property type="match status" value="1"/>
</dbReference>
<dbReference type="CDD" id="cd13880">
    <property type="entry name" value="CuRO_2_MaLCC_like"/>
    <property type="match status" value="1"/>
</dbReference>
<dbReference type="Pfam" id="PF00394">
    <property type="entry name" value="Cu-oxidase"/>
    <property type="match status" value="1"/>
</dbReference>
<keyword evidence="5" id="KW-0732">Signal</keyword>
<feature type="domain" description="Plastocyanin-like" evidence="7">
    <location>
        <begin position="430"/>
        <end position="554"/>
    </location>
</feature>
<evidence type="ECO:0000256" key="5">
    <source>
        <dbReference type="SAM" id="SignalP"/>
    </source>
</evidence>
<dbReference type="GO" id="GO:0016491">
    <property type="term" value="F:oxidoreductase activity"/>
    <property type="evidence" value="ECO:0007669"/>
    <property type="project" value="UniProtKB-KW"/>
</dbReference>
<gene>
    <name evidence="9" type="ORF">BCR34DRAFT_584336</name>
</gene>
<dbReference type="EMBL" id="MCFA01000018">
    <property type="protein sequence ID" value="ORY16389.1"/>
    <property type="molecule type" value="Genomic_DNA"/>
</dbReference>
<keyword evidence="10" id="KW-1185">Reference proteome</keyword>
<keyword evidence="3" id="KW-0560">Oxidoreductase</keyword>
<evidence type="ECO:0000313" key="9">
    <source>
        <dbReference type="EMBL" id="ORY16389.1"/>
    </source>
</evidence>
<name>A0A1Y2A1L0_9PLEO</name>
<dbReference type="GO" id="GO:0005507">
    <property type="term" value="F:copper ion binding"/>
    <property type="evidence" value="ECO:0007669"/>
    <property type="project" value="InterPro"/>
</dbReference>
<feature type="domain" description="Plastocyanin-like" evidence="6">
    <location>
        <begin position="217"/>
        <end position="363"/>
    </location>
</feature>
<dbReference type="PROSITE" id="PS00080">
    <property type="entry name" value="MULTICOPPER_OXIDASE2"/>
    <property type="match status" value="1"/>
</dbReference>
<dbReference type="FunFam" id="2.60.40.420:FF:000045">
    <property type="entry name" value="Laccase 2"/>
    <property type="match status" value="1"/>
</dbReference>
<dbReference type="PROSITE" id="PS00079">
    <property type="entry name" value="MULTICOPPER_OXIDASE1"/>
    <property type="match status" value="1"/>
</dbReference>
<evidence type="ECO:0000259" key="7">
    <source>
        <dbReference type="Pfam" id="PF07731"/>
    </source>
</evidence>
<feature type="domain" description="Plastocyanin-like" evidence="8">
    <location>
        <begin position="92"/>
        <end position="206"/>
    </location>
</feature>
<dbReference type="InterPro" id="IPR011707">
    <property type="entry name" value="Cu-oxidase-like_N"/>
</dbReference>
<evidence type="ECO:0000259" key="8">
    <source>
        <dbReference type="Pfam" id="PF07732"/>
    </source>
</evidence>
<dbReference type="STRING" id="1231657.A0A1Y2A1L0"/>
<dbReference type="PANTHER" id="PTHR11709">
    <property type="entry name" value="MULTI-COPPER OXIDASE"/>
    <property type="match status" value="1"/>
</dbReference>
<proteinExistence type="inferred from homology"/>